<dbReference type="Proteomes" id="UP001296967">
    <property type="component" value="Unassembled WGS sequence"/>
</dbReference>
<gene>
    <name evidence="6" type="ORF">CCR82_05020</name>
</gene>
<dbReference type="Pfam" id="PF01420">
    <property type="entry name" value="Methylase_S"/>
    <property type="match status" value="1"/>
</dbReference>
<evidence type="ECO:0000256" key="4">
    <source>
        <dbReference type="SAM" id="MobiDB-lite"/>
    </source>
</evidence>
<evidence type="ECO:0000313" key="7">
    <source>
        <dbReference type="Proteomes" id="UP001296967"/>
    </source>
</evidence>
<proteinExistence type="inferred from homology"/>
<dbReference type="SUPFAM" id="SSF116734">
    <property type="entry name" value="DNA methylase specificity domain"/>
    <property type="match status" value="2"/>
</dbReference>
<sequence>MTGKLRPYPEYKETDLPWLGRVPVHWDIRRNGRLFSQRNETGFGDLPILEVSLKTGVRVRDMDNLKRKQIMSDREKYKRAARGDIAYNMMRMWQGAVGVVPEDGLVSPAYVVARAHTETEPRYFNYLFRTDAFKNEIDGYSRGIVKDRNRLYWEDFKRIPACFPPPEEQAAIANYLDAISSKINRFIRNRRRLIEVLNEQKQAIINRAVTRGLDPDVPLKPSGIEWLGEIPGHWEVCRLRHIIKSVTSGSRGWSDYAADDGPLFIRIGNLRRFSLDLRFDDVVRLNLPDTTEALRTRVWPNDLLISITAYIGSIAVIPANFEKAYISQHVARCSLLDDTHNARWLGYVLLSNIGQMHGKLSLYGGTKDGLSLDDVKNYPVLLPPRSEQNELVTSIEHGLKAIILVIEKAEREITLIREYRTRLIADVVTGQVDVRHLAPSAPLPANDALDEDLEADALLDDEDADSDPALEDEADAE</sequence>
<dbReference type="PANTHER" id="PTHR43140">
    <property type="entry name" value="TYPE-1 RESTRICTION ENZYME ECOKI SPECIFICITY PROTEIN"/>
    <property type="match status" value="1"/>
</dbReference>
<accession>A0AAJ0UED4</accession>
<dbReference type="PANTHER" id="PTHR43140:SF1">
    <property type="entry name" value="TYPE I RESTRICTION ENZYME ECOKI SPECIFICITY SUBUNIT"/>
    <property type="match status" value="1"/>
</dbReference>
<protein>
    <recommendedName>
        <fullName evidence="5">Type I restriction modification DNA specificity domain-containing protein</fullName>
    </recommendedName>
</protein>
<evidence type="ECO:0000256" key="1">
    <source>
        <dbReference type="ARBA" id="ARBA00010923"/>
    </source>
</evidence>
<dbReference type="InterPro" id="IPR051212">
    <property type="entry name" value="Type-I_RE_S_subunit"/>
</dbReference>
<dbReference type="CDD" id="cd16961">
    <property type="entry name" value="RMtype1_S_TRD-CR_like"/>
    <property type="match status" value="1"/>
</dbReference>
<keyword evidence="2" id="KW-0680">Restriction system</keyword>
<dbReference type="EMBL" id="NHSF01000029">
    <property type="protein sequence ID" value="MBK5929905.1"/>
    <property type="molecule type" value="Genomic_DNA"/>
</dbReference>
<reference evidence="6" key="2">
    <citation type="journal article" date="2020" name="Microorganisms">
        <title>Osmotic Adaptation and Compatible Solute Biosynthesis of Phototrophic Bacteria as Revealed from Genome Analyses.</title>
        <authorList>
            <person name="Imhoff J.F."/>
            <person name="Rahn T."/>
            <person name="Kunzel S."/>
            <person name="Keller A."/>
            <person name="Neulinger S.C."/>
        </authorList>
    </citation>
    <scope>NUCLEOTIDE SEQUENCE</scope>
    <source>
        <strain evidence="6">DSM 4395</strain>
    </source>
</reference>
<dbReference type="Gene3D" id="3.90.220.20">
    <property type="entry name" value="DNA methylase specificity domains"/>
    <property type="match status" value="2"/>
</dbReference>
<feature type="region of interest" description="Disordered" evidence="4">
    <location>
        <begin position="440"/>
        <end position="477"/>
    </location>
</feature>
<evidence type="ECO:0000256" key="2">
    <source>
        <dbReference type="ARBA" id="ARBA00022747"/>
    </source>
</evidence>
<feature type="compositionally biased region" description="Acidic residues" evidence="4">
    <location>
        <begin position="448"/>
        <end position="477"/>
    </location>
</feature>
<dbReference type="InterPro" id="IPR044946">
    <property type="entry name" value="Restrct_endonuc_typeI_TRD_sf"/>
</dbReference>
<feature type="domain" description="Type I restriction modification DNA specificity" evidence="5">
    <location>
        <begin position="301"/>
        <end position="394"/>
    </location>
</feature>
<keyword evidence="7" id="KW-1185">Reference proteome</keyword>
<dbReference type="InterPro" id="IPR000055">
    <property type="entry name" value="Restrct_endonuc_typeI_TRD"/>
</dbReference>
<evidence type="ECO:0000259" key="5">
    <source>
        <dbReference type="Pfam" id="PF01420"/>
    </source>
</evidence>
<evidence type="ECO:0000313" key="6">
    <source>
        <dbReference type="EMBL" id="MBK5929905.1"/>
    </source>
</evidence>
<organism evidence="6 7">
    <name type="scientific">Halochromatium salexigens</name>
    <name type="common">Chromatium salexigens</name>
    <dbReference type="NCBI Taxonomy" id="49447"/>
    <lineage>
        <taxon>Bacteria</taxon>
        <taxon>Pseudomonadati</taxon>
        <taxon>Pseudomonadota</taxon>
        <taxon>Gammaproteobacteria</taxon>
        <taxon>Chromatiales</taxon>
        <taxon>Chromatiaceae</taxon>
        <taxon>Halochromatium</taxon>
    </lineage>
</organism>
<keyword evidence="3" id="KW-0238">DNA-binding</keyword>
<dbReference type="GO" id="GO:0003677">
    <property type="term" value="F:DNA binding"/>
    <property type="evidence" value="ECO:0007669"/>
    <property type="project" value="UniProtKB-KW"/>
</dbReference>
<comment type="caution">
    <text evidence="6">The sequence shown here is derived from an EMBL/GenBank/DDBJ whole genome shotgun (WGS) entry which is preliminary data.</text>
</comment>
<name>A0AAJ0UED4_HALSE</name>
<dbReference type="RefSeq" id="WP_201244320.1">
    <property type="nucleotide sequence ID" value="NZ_NHSF01000029.1"/>
</dbReference>
<dbReference type="GO" id="GO:0009307">
    <property type="term" value="P:DNA restriction-modification system"/>
    <property type="evidence" value="ECO:0007669"/>
    <property type="project" value="UniProtKB-KW"/>
</dbReference>
<dbReference type="AlphaFoldDB" id="A0AAJ0UED4"/>
<reference evidence="6" key="1">
    <citation type="submission" date="2017-05" db="EMBL/GenBank/DDBJ databases">
        <authorList>
            <person name="Imhoff J.F."/>
            <person name="Rahn T."/>
            <person name="Kuenzel S."/>
            <person name="Neulinger S.C."/>
        </authorList>
    </citation>
    <scope>NUCLEOTIDE SEQUENCE</scope>
    <source>
        <strain evidence="6">DSM 4395</strain>
    </source>
</reference>
<comment type="similarity">
    <text evidence="1">Belongs to the type-I restriction system S methylase family.</text>
</comment>
<evidence type="ECO:0000256" key="3">
    <source>
        <dbReference type="ARBA" id="ARBA00023125"/>
    </source>
</evidence>